<feature type="region of interest" description="Disordered" evidence="1">
    <location>
        <begin position="40"/>
        <end position="84"/>
    </location>
</feature>
<comment type="caution">
    <text evidence="3">The sequence shown here is derived from an EMBL/GenBank/DDBJ whole genome shotgun (WGS) entry which is preliminary data.</text>
</comment>
<feature type="non-terminal residue" evidence="3">
    <location>
        <position position="100"/>
    </location>
</feature>
<keyword evidence="4" id="KW-1185">Reference proteome</keyword>
<accession>H0R0K7</accession>
<keyword evidence="3" id="KW-0121">Carboxypeptidase</keyword>
<gene>
    <name evidence="3" type="ORF">GOEFS_060_00010</name>
</gene>
<dbReference type="AlphaFoldDB" id="H0R0K7"/>
<evidence type="ECO:0000313" key="4">
    <source>
        <dbReference type="Proteomes" id="UP000035034"/>
    </source>
</evidence>
<keyword evidence="2" id="KW-0812">Transmembrane</keyword>
<evidence type="ECO:0000256" key="2">
    <source>
        <dbReference type="SAM" id="Phobius"/>
    </source>
</evidence>
<dbReference type="eggNOG" id="COG1686">
    <property type="taxonomic scope" value="Bacteria"/>
</dbReference>
<feature type="transmembrane region" description="Helical" evidence="2">
    <location>
        <begin position="12"/>
        <end position="34"/>
    </location>
</feature>
<protein>
    <submittedName>
        <fullName evidence="3">Putative D-alanyl-D-alanine carboxypeptidase</fullName>
    </submittedName>
</protein>
<keyword evidence="2" id="KW-1133">Transmembrane helix</keyword>
<keyword evidence="3" id="KW-0645">Protease</keyword>
<keyword evidence="3" id="KW-0378">Hydrolase</keyword>
<dbReference type="EMBL" id="BAEH01000060">
    <property type="protein sequence ID" value="GAB18608.1"/>
    <property type="molecule type" value="Genomic_DNA"/>
</dbReference>
<dbReference type="GO" id="GO:0004180">
    <property type="term" value="F:carboxypeptidase activity"/>
    <property type="evidence" value="ECO:0007669"/>
    <property type="project" value="UniProtKB-KW"/>
</dbReference>
<name>H0R0K7_9ACTN</name>
<sequence>MSYVTRQPNGGTIFASAARVFVVAAVVAIFGLLATPAVPGNASPVPTDHCPHKVNTPPAVDESEVPQPGDTVPTPLPVHSPTVGGDRLAHCGVITSSPAS</sequence>
<reference evidence="3 4" key="1">
    <citation type="submission" date="2011-12" db="EMBL/GenBank/DDBJ databases">
        <title>Whole genome shotgun sequence of Gordonia effusa NBRC 100432.</title>
        <authorList>
            <person name="Yoshida I."/>
            <person name="Takarada H."/>
            <person name="Hosoyama A."/>
            <person name="Tsuchikane K."/>
            <person name="Katsumata H."/>
            <person name="Yamazaki S."/>
            <person name="Fujita N."/>
        </authorList>
    </citation>
    <scope>NUCLEOTIDE SEQUENCE [LARGE SCALE GENOMIC DNA]</scope>
    <source>
        <strain evidence="3 4">NBRC 100432</strain>
    </source>
</reference>
<proteinExistence type="predicted"/>
<evidence type="ECO:0000313" key="3">
    <source>
        <dbReference type="EMBL" id="GAB18608.1"/>
    </source>
</evidence>
<organism evidence="3 4">
    <name type="scientific">Gordonia effusa NBRC 100432</name>
    <dbReference type="NCBI Taxonomy" id="1077974"/>
    <lineage>
        <taxon>Bacteria</taxon>
        <taxon>Bacillati</taxon>
        <taxon>Actinomycetota</taxon>
        <taxon>Actinomycetes</taxon>
        <taxon>Mycobacteriales</taxon>
        <taxon>Gordoniaceae</taxon>
        <taxon>Gordonia</taxon>
    </lineage>
</organism>
<evidence type="ECO:0000256" key="1">
    <source>
        <dbReference type="SAM" id="MobiDB-lite"/>
    </source>
</evidence>
<keyword evidence="2" id="KW-0472">Membrane</keyword>
<dbReference type="Proteomes" id="UP000035034">
    <property type="component" value="Unassembled WGS sequence"/>
</dbReference>
<dbReference type="STRING" id="1077974.GOEFS_060_00010"/>